<sequence>MGLRSHPPIFTLLAAAVAAVLLAVAWFIEDEPATTTTTEPPAVAATPLDHPTPAAALEALRSGNAFEPYALALVAELDLDPNLVDPLADLIEDWAVAHGEASLDDPEPGADRRVAADRQRAAALAQFLGDRADAGERWIDRHVLLPEF</sequence>
<reference evidence="1 2" key="1">
    <citation type="submission" date="2019-02" db="EMBL/GenBank/DDBJ databases">
        <title>Deep-cultivation of Planctomycetes and their phenomic and genomic characterization uncovers novel biology.</title>
        <authorList>
            <person name="Wiegand S."/>
            <person name="Jogler M."/>
            <person name="Boedeker C."/>
            <person name="Pinto D."/>
            <person name="Vollmers J."/>
            <person name="Rivas-Marin E."/>
            <person name="Kohn T."/>
            <person name="Peeters S.H."/>
            <person name="Heuer A."/>
            <person name="Rast P."/>
            <person name="Oberbeckmann S."/>
            <person name="Bunk B."/>
            <person name="Jeske O."/>
            <person name="Meyerdierks A."/>
            <person name="Storesund J.E."/>
            <person name="Kallscheuer N."/>
            <person name="Luecker S."/>
            <person name="Lage O.M."/>
            <person name="Pohl T."/>
            <person name="Merkel B.J."/>
            <person name="Hornburger P."/>
            <person name="Mueller R.-W."/>
            <person name="Bruemmer F."/>
            <person name="Labrenz M."/>
            <person name="Spormann A.M."/>
            <person name="Op den Camp H."/>
            <person name="Overmann J."/>
            <person name="Amann R."/>
            <person name="Jetten M.S.M."/>
            <person name="Mascher T."/>
            <person name="Medema M.H."/>
            <person name="Devos D.P."/>
            <person name="Kaster A.-K."/>
            <person name="Ovreas L."/>
            <person name="Rohde M."/>
            <person name="Galperin M.Y."/>
            <person name="Jogler C."/>
        </authorList>
    </citation>
    <scope>NUCLEOTIDE SEQUENCE [LARGE SCALE GENOMIC DNA]</scope>
    <source>
        <strain evidence="1 2">Pla163</strain>
    </source>
</reference>
<dbReference type="AlphaFoldDB" id="A0A518D4F7"/>
<keyword evidence="2" id="KW-1185">Reference proteome</keyword>
<dbReference type="RefSeq" id="WP_145191396.1">
    <property type="nucleotide sequence ID" value="NZ_CP036290.1"/>
</dbReference>
<gene>
    <name evidence="1" type="ORF">Pla163_34950</name>
</gene>
<organism evidence="1 2">
    <name type="scientific">Rohdeia mirabilis</name>
    <dbReference type="NCBI Taxonomy" id="2528008"/>
    <lineage>
        <taxon>Bacteria</taxon>
        <taxon>Pseudomonadati</taxon>
        <taxon>Planctomycetota</taxon>
        <taxon>Planctomycetia</taxon>
        <taxon>Planctomycetia incertae sedis</taxon>
        <taxon>Rohdeia</taxon>
    </lineage>
</organism>
<evidence type="ECO:0000313" key="1">
    <source>
        <dbReference type="EMBL" id="QDU86344.1"/>
    </source>
</evidence>
<dbReference type="EMBL" id="CP036290">
    <property type="protein sequence ID" value="QDU86344.1"/>
    <property type="molecule type" value="Genomic_DNA"/>
</dbReference>
<protein>
    <submittedName>
        <fullName evidence="1">Uncharacterized protein</fullName>
    </submittedName>
</protein>
<name>A0A518D4F7_9BACT</name>
<accession>A0A518D4F7</accession>
<proteinExistence type="predicted"/>
<evidence type="ECO:0000313" key="2">
    <source>
        <dbReference type="Proteomes" id="UP000319342"/>
    </source>
</evidence>
<dbReference type="Proteomes" id="UP000319342">
    <property type="component" value="Chromosome"/>
</dbReference>